<evidence type="ECO:0000313" key="1">
    <source>
        <dbReference type="EMBL" id="KAG0430329.1"/>
    </source>
</evidence>
<comment type="caution">
    <text evidence="1">The sequence shown here is derived from an EMBL/GenBank/DDBJ whole genome shotgun (WGS) entry which is preliminary data.</text>
</comment>
<organism evidence="1 2">
    <name type="scientific">Ixodes persulcatus</name>
    <name type="common">Taiga tick</name>
    <dbReference type="NCBI Taxonomy" id="34615"/>
    <lineage>
        <taxon>Eukaryota</taxon>
        <taxon>Metazoa</taxon>
        <taxon>Ecdysozoa</taxon>
        <taxon>Arthropoda</taxon>
        <taxon>Chelicerata</taxon>
        <taxon>Arachnida</taxon>
        <taxon>Acari</taxon>
        <taxon>Parasitiformes</taxon>
        <taxon>Ixodida</taxon>
        <taxon>Ixodoidea</taxon>
        <taxon>Ixodidae</taxon>
        <taxon>Ixodinae</taxon>
        <taxon>Ixodes</taxon>
    </lineage>
</organism>
<reference evidence="1 2" key="1">
    <citation type="journal article" date="2020" name="Cell">
        <title>Large-Scale Comparative Analyses of Tick Genomes Elucidate Their Genetic Diversity and Vector Capacities.</title>
        <authorList>
            <consortium name="Tick Genome and Microbiome Consortium (TIGMIC)"/>
            <person name="Jia N."/>
            <person name="Wang J."/>
            <person name="Shi W."/>
            <person name="Du L."/>
            <person name="Sun Y."/>
            <person name="Zhan W."/>
            <person name="Jiang J.F."/>
            <person name="Wang Q."/>
            <person name="Zhang B."/>
            <person name="Ji P."/>
            <person name="Bell-Sakyi L."/>
            <person name="Cui X.M."/>
            <person name="Yuan T.T."/>
            <person name="Jiang B.G."/>
            <person name="Yang W.F."/>
            <person name="Lam T.T."/>
            <person name="Chang Q.C."/>
            <person name="Ding S.J."/>
            <person name="Wang X.J."/>
            <person name="Zhu J.G."/>
            <person name="Ruan X.D."/>
            <person name="Zhao L."/>
            <person name="Wei J.T."/>
            <person name="Ye R.Z."/>
            <person name="Que T.C."/>
            <person name="Du C.H."/>
            <person name="Zhou Y.H."/>
            <person name="Cheng J.X."/>
            <person name="Dai P.F."/>
            <person name="Guo W.B."/>
            <person name="Han X.H."/>
            <person name="Huang E.J."/>
            <person name="Li L.F."/>
            <person name="Wei W."/>
            <person name="Gao Y.C."/>
            <person name="Liu J.Z."/>
            <person name="Shao H.Z."/>
            <person name="Wang X."/>
            <person name="Wang C.C."/>
            <person name="Yang T.C."/>
            <person name="Huo Q.B."/>
            <person name="Li W."/>
            <person name="Chen H.Y."/>
            <person name="Chen S.E."/>
            <person name="Zhou L.G."/>
            <person name="Ni X.B."/>
            <person name="Tian J.H."/>
            <person name="Sheng Y."/>
            <person name="Liu T."/>
            <person name="Pan Y.S."/>
            <person name="Xia L.Y."/>
            <person name="Li J."/>
            <person name="Zhao F."/>
            <person name="Cao W.C."/>
        </authorList>
    </citation>
    <scope>NUCLEOTIDE SEQUENCE [LARGE SCALE GENOMIC DNA]</scope>
    <source>
        <strain evidence="1">Iper-2018</strain>
    </source>
</reference>
<accession>A0AC60Q8P9</accession>
<sequence>MAHVILLVLQTEEPGLVAGCRRAASQFPEKWLFDALRYHILALQICDRALYGSSCQAFAPTQVRENAGFFVNSVGGTYEQGISGTLPPASEPLPRFGSCARPQPASVIRPGATWHVEGKLAATPASGLTDPTLSVGLQEGPENALCLLVYSLSFG</sequence>
<gene>
    <name evidence="1" type="ORF">HPB47_022781</name>
</gene>
<protein>
    <submittedName>
        <fullName evidence="1">Uncharacterized protein</fullName>
    </submittedName>
</protein>
<dbReference type="EMBL" id="JABSTQ010009335">
    <property type="protein sequence ID" value="KAG0430329.1"/>
    <property type="molecule type" value="Genomic_DNA"/>
</dbReference>
<name>A0AC60Q8P9_IXOPE</name>
<keyword evidence="2" id="KW-1185">Reference proteome</keyword>
<evidence type="ECO:0000313" key="2">
    <source>
        <dbReference type="Proteomes" id="UP000805193"/>
    </source>
</evidence>
<dbReference type="Proteomes" id="UP000805193">
    <property type="component" value="Unassembled WGS sequence"/>
</dbReference>
<proteinExistence type="predicted"/>